<dbReference type="RefSeq" id="XP_056695608.1">
    <property type="nucleotide sequence ID" value="XM_056839630.1"/>
</dbReference>
<dbReference type="InterPro" id="IPR036397">
    <property type="entry name" value="RNaseH_sf"/>
</dbReference>
<dbReference type="SUPFAM" id="SSF56672">
    <property type="entry name" value="DNA/RNA polymerases"/>
    <property type="match status" value="1"/>
</dbReference>
<dbReference type="Proteomes" id="UP000813463">
    <property type="component" value="Chromosome 3"/>
</dbReference>
<dbReference type="Pfam" id="PF00078">
    <property type="entry name" value="RVT_1"/>
    <property type="match status" value="1"/>
</dbReference>
<reference evidence="4" key="2">
    <citation type="submission" date="2025-08" db="UniProtKB">
        <authorList>
            <consortium name="RefSeq"/>
        </authorList>
    </citation>
    <scope>IDENTIFICATION</scope>
    <source>
        <tissue evidence="4">Leaf</tissue>
    </source>
</reference>
<dbReference type="Pfam" id="PF13456">
    <property type="entry name" value="RVT_3"/>
    <property type="match status" value="1"/>
</dbReference>
<keyword evidence="3" id="KW-1185">Reference proteome</keyword>
<dbReference type="CDD" id="cd01650">
    <property type="entry name" value="RT_nLTR_like"/>
    <property type="match status" value="1"/>
</dbReference>
<evidence type="ECO:0000313" key="4">
    <source>
        <dbReference type="RefSeq" id="XP_056695608.1"/>
    </source>
</evidence>
<feature type="domain" description="Reverse transcriptase" evidence="2">
    <location>
        <begin position="328"/>
        <end position="598"/>
    </location>
</feature>
<name>A0ABM3RJ14_SPIOL</name>
<organism evidence="3 4">
    <name type="scientific">Spinacia oleracea</name>
    <name type="common">Spinach</name>
    <dbReference type="NCBI Taxonomy" id="3562"/>
    <lineage>
        <taxon>Eukaryota</taxon>
        <taxon>Viridiplantae</taxon>
        <taxon>Streptophyta</taxon>
        <taxon>Embryophyta</taxon>
        <taxon>Tracheophyta</taxon>
        <taxon>Spermatophyta</taxon>
        <taxon>Magnoliopsida</taxon>
        <taxon>eudicotyledons</taxon>
        <taxon>Gunneridae</taxon>
        <taxon>Pentapetalae</taxon>
        <taxon>Caryophyllales</taxon>
        <taxon>Chenopodiaceae</taxon>
        <taxon>Chenopodioideae</taxon>
        <taxon>Anserineae</taxon>
        <taxon>Spinacia</taxon>
    </lineage>
</organism>
<dbReference type="InterPro" id="IPR043502">
    <property type="entry name" value="DNA/RNA_pol_sf"/>
</dbReference>
<protein>
    <recommendedName>
        <fullName evidence="2">Reverse transcriptase domain-containing protein</fullName>
    </recommendedName>
</protein>
<reference evidence="3" key="1">
    <citation type="journal article" date="2021" name="Nat. Commun.">
        <title>Genomic analyses provide insights into spinach domestication and the genetic basis of agronomic traits.</title>
        <authorList>
            <person name="Cai X."/>
            <person name="Sun X."/>
            <person name="Xu C."/>
            <person name="Sun H."/>
            <person name="Wang X."/>
            <person name="Ge C."/>
            <person name="Zhang Z."/>
            <person name="Wang Q."/>
            <person name="Fei Z."/>
            <person name="Jiao C."/>
            <person name="Wang Q."/>
        </authorList>
    </citation>
    <scope>NUCLEOTIDE SEQUENCE [LARGE SCALE GENOMIC DNA]</scope>
    <source>
        <strain evidence="3">cv. Varoflay</strain>
    </source>
</reference>
<dbReference type="Gene3D" id="3.30.420.10">
    <property type="entry name" value="Ribonuclease H-like superfamily/Ribonuclease H"/>
    <property type="match status" value="1"/>
</dbReference>
<dbReference type="GeneID" id="130470065"/>
<dbReference type="InterPro" id="IPR000477">
    <property type="entry name" value="RT_dom"/>
</dbReference>
<sequence>METVIDDRKLERIKARCGYVSGLCVSSNGRSGGMAFWWKDVNVHIKSYLSHHFDSEIAGPSEKEGGASRGGDRWMHLGRLWQRGTSTTTVVRERLDRFLANEGWYNLFPNAAIIHLARYRSDHAPLLLKSDYVRGRQNDDRLFKFESYWLSKDECRDVVAASWHEHIREAEKELKELQNKFSDASVMDKCNVISERANELRDGDKNTKYFHYKASQWKRRNYINGLHDNNGIWKTEKEEVQNIVTEYFDGLFASDSPNGFEDALAGIVGLVTEEMNDVLDTEPTVDEIREALFQMHPNKAPGPDGMHALFFQKFWNIIGSDIVDFVKGWWRGNVDMEAINRTYIVLIPKYNDPKMMSEFRPISLCNVLYKIILKTLANKLKPFLDSIISTNQSAFVPKRFITDNALVAFEIFHAMKRRGEGKDGTIALKLDMSKAYDRVEWSFFERVMFRMGFSGGWVRRIMGCLSSVSFSFKINGQITGSVVLTRGLRQGDPISPYLFLLCADAFSTLISKEARENVIHGAKICRGAPRVSHLFFADDSILFARAHLQECSKVADIISIYERASGQKVNLSKTGVAFSKCVDVARRKAIVDTLGVREVVKHKKYLGLPTIIGRSKKAVFARLKERMWKKLNGWKEKLLSRPGKEILIKAVAQAIPTYMMSVFKIPDGLLEELHALIAKFWWGSTDTTRKIHWHNWESMCLSKSMGGLGFWDLKCFNQALLAKQAWRLLNDTSSLLHSVLKAIYYKNDDFIDARRGYDPSYTWRSIWGSKSLLLDGLKWRVGNGSSIGVWDDAWLPGNNAALVPTPNLNFDNNMKVEDLIDVNVGSWDESFVTEVFNEEESALILDIPISEHLPTDQRFWWPCKYGIYSVKSGYWLATLGHNRAWTTLYGPREENLWCQVWDLTGPPKLRHFIWRACKGSLAVQERLHYRHVVDLSVCQVCGEASETIIHSLFDCKAAHDIWAQSPFLGLLLEAPVVSFASRFEWVAGRINKSELRLFCTLAWAAWYCRNAKVQINENINPVQLANSFTRVVDNFIEYAHLVFKPTITMSHVGAAGWMPPITGCIKVNTDAHIMEGGGVGLGVVLRDEFGKLMAAGVRRLKARWEVEQGEVAAVKFRMQLARRLGFSKVVCDAVNVVRSINMGIIGFSPLLLFYEDIARMKVNFDSFTCNHVRRAGNTLAHLVARWSTNAAIADRRESSPARTEAATIFAKTLEFSPSLCLFAPFTPSRFKHAACDASSVPPSNVPT</sequence>
<keyword evidence="1" id="KW-0175">Coiled coil</keyword>
<evidence type="ECO:0000313" key="3">
    <source>
        <dbReference type="Proteomes" id="UP000813463"/>
    </source>
</evidence>
<dbReference type="PANTHER" id="PTHR33116:SF86">
    <property type="entry name" value="REVERSE TRANSCRIPTASE DOMAIN-CONTAINING PROTEIN"/>
    <property type="match status" value="1"/>
</dbReference>
<dbReference type="PROSITE" id="PS50878">
    <property type="entry name" value="RT_POL"/>
    <property type="match status" value="1"/>
</dbReference>
<dbReference type="InterPro" id="IPR002156">
    <property type="entry name" value="RNaseH_domain"/>
</dbReference>
<proteinExistence type="predicted"/>
<dbReference type="PANTHER" id="PTHR33116">
    <property type="entry name" value="REVERSE TRANSCRIPTASE ZINC-BINDING DOMAIN-CONTAINING PROTEIN-RELATED-RELATED"/>
    <property type="match status" value="1"/>
</dbReference>
<dbReference type="InterPro" id="IPR036691">
    <property type="entry name" value="Endo/exonu/phosph_ase_sf"/>
</dbReference>
<dbReference type="Pfam" id="PF13966">
    <property type="entry name" value="zf-RVT"/>
    <property type="match status" value="1"/>
</dbReference>
<dbReference type="SUPFAM" id="SSF56219">
    <property type="entry name" value="DNase I-like"/>
    <property type="match status" value="1"/>
</dbReference>
<feature type="coiled-coil region" evidence="1">
    <location>
        <begin position="160"/>
        <end position="187"/>
    </location>
</feature>
<accession>A0ABM3RJ14</accession>
<gene>
    <name evidence="4" type="primary">LOC130470065</name>
</gene>
<evidence type="ECO:0000256" key="1">
    <source>
        <dbReference type="SAM" id="Coils"/>
    </source>
</evidence>
<evidence type="ECO:0000259" key="2">
    <source>
        <dbReference type="PROSITE" id="PS50878"/>
    </source>
</evidence>
<dbReference type="InterPro" id="IPR026960">
    <property type="entry name" value="RVT-Znf"/>
</dbReference>